<evidence type="ECO:0000313" key="1">
    <source>
        <dbReference type="EMBL" id="RHN41355.1"/>
    </source>
</evidence>
<proteinExistence type="predicted"/>
<dbReference type="EMBL" id="PSQE01000008">
    <property type="protein sequence ID" value="RHN41355.1"/>
    <property type="molecule type" value="Genomic_DNA"/>
</dbReference>
<name>A0A396GRH1_MEDTR</name>
<sequence>MKEINCKFVQINIVIEISMQFFFTNEDDLLHISQQPGCVQITRHQLTLKLD</sequence>
<dbReference type="Gramene" id="rna47670">
    <property type="protein sequence ID" value="RHN41355.1"/>
    <property type="gene ID" value="gene47670"/>
</dbReference>
<gene>
    <name evidence="1" type="ORF">MtrunA17_Chr8g0365211</name>
</gene>
<dbReference type="AlphaFoldDB" id="A0A396GRH1"/>
<evidence type="ECO:0000313" key="2">
    <source>
        <dbReference type="Proteomes" id="UP000265566"/>
    </source>
</evidence>
<comment type="caution">
    <text evidence="1">The sequence shown here is derived from an EMBL/GenBank/DDBJ whole genome shotgun (WGS) entry which is preliminary data.</text>
</comment>
<accession>A0A396GRH1</accession>
<protein>
    <submittedName>
        <fullName evidence="1">Uncharacterized protein</fullName>
    </submittedName>
</protein>
<reference evidence="2" key="1">
    <citation type="journal article" date="2018" name="Nat. Plants">
        <title>Whole-genome landscape of Medicago truncatula symbiotic genes.</title>
        <authorList>
            <person name="Pecrix Y."/>
            <person name="Staton S.E."/>
            <person name="Sallet E."/>
            <person name="Lelandais-Briere C."/>
            <person name="Moreau S."/>
            <person name="Carrere S."/>
            <person name="Blein T."/>
            <person name="Jardinaud M.F."/>
            <person name="Latrasse D."/>
            <person name="Zouine M."/>
            <person name="Zahm M."/>
            <person name="Kreplak J."/>
            <person name="Mayjonade B."/>
            <person name="Satge C."/>
            <person name="Perez M."/>
            <person name="Cauet S."/>
            <person name="Marande W."/>
            <person name="Chantry-Darmon C."/>
            <person name="Lopez-Roques C."/>
            <person name="Bouchez O."/>
            <person name="Berard A."/>
            <person name="Debelle F."/>
            <person name="Munos S."/>
            <person name="Bendahmane A."/>
            <person name="Berges H."/>
            <person name="Niebel A."/>
            <person name="Buitink J."/>
            <person name="Frugier F."/>
            <person name="Benhamed M."/>
            <person name="Crespi M."/>
            <person name="Gouzy J."/>
            <person name="Gamas P."/>
        </authorList>
    </citation>
    <scope>NUCLEOTIDE SEQUENCE [LARGE SCALE GENOMIC DNA]</scope>
    <source>
        <strain evidence="2">cv. Jemalong A17</strain>
    </source>
</reference>
<organism evidence="1 2">
    <name type="scientific">Medicago truncatula</name>
    <name type="common">Barrel medic</name>
    <name type="synonym">Medicago tribuloides</name>
    <dbReference type="NCBI Taxonomy" id="3880"/>
    <lineage>
        <taxon>Eukaryota</taxon>
        <taxon>Viridiplantae</taxon>
        <taxon>Streptophyta</taxon>
        <taxon>Embryophyta</taxon>
        <taxon>Tracheophyta</taxon>
        <taxon>Spermatophyta</taxon>
        <taxon>Magnoliopsida</taxon>
        <taxon>eudicotyledons</taxon>
        <taxon>Gunneridae</taxon>
        <taxon>Pentapetalae</taxon>
        <taxon>rosids</taxon>
        <taxon>fabids</taxon>
        <taxon>Fabales</taxon>
        <taxon>Fabaceae</taxon>
        <taxon>Papilionoideae</taxon>
        <taxon>50 kb inversion clade</taxon>
        <taxon>NPAAA clade</taxon>
        <taxon>Hologalegina</taxon>
        <taxon>IRL clade</taxon>
        <taxon>Trifolieae</taxon>
        <taxon>Medicago</taxon>
    </lineage>
</organism>
<dbReference type="Proteomes" id="UP000265566">
    <property type="component" value="Chromosome 8"/>
</dbReference>